<name>A0A1B7MZK3_9AGAM</name>
<reference evidence="1 2" key="1">
    <citation type="submission" date="2016-06" db="EMBL/GenBank/DDBJ databases">
        <title>Comparative genomics of the ectomycorrhizal sister species Rhizopogon vinicolor and Rhizopogon vesiculosus (Basidiomycota: Boletales) reveals a divergence of the mating type B locus.</title>
        <authorList>
            <consortium name="DOE Joint Genome Institute"/>
            <person name="Mujic A.B."/>
            <person name="Kuo A."/>
            <person name="Tritt A."/>
            <person name="Lipzen A."/>
            <person name="Chen C."/>
            <person name="Johnson J."/>
            <person name="Sharma A."/>
            <person name="Barry K."/>
            <person name="Grigoriev I.V."/>
            <person name="Spatafora J.W."/>
        </authorList>
    </citation>
    <scope>NUCLEOTIDE SEQUENCE [LARGE SCALE GENOMIC DNA]</scope>
    <source>
        <strain evidence="1 2">AM-OR11-026</strain>
    </source>
</reference>
<dbReference type="Proteomes" id="UP000092154">
    <property type="component" value="Unassembled WGS sequence"/>
</dbReference>
<sequence>MRLATQMKMSWQRLQKMESGMRGTTTTRSSWLIRLGIDSHDVGQMIQPFTYGDTRRQRGHGKKAAFMCELRVNPLLVRGCQQVQVTHGRKLDHTYTTHTSVKCYVHQGYNTFSTFLQGTIFSRSTSLERGWIIVRKNFTDTRVLTRSPESQWSARINPSVVQITSLWHLAAPFLPVNNIMATPEPQVLDAWRRPKAGVLMSEADFRSYFPFS</sequence>
<gene>
    <name evidence="1" type="ORF">K503DRAFT_188109</name>
</gene>
<dbReference type="InParanoid" id="A0A1B7MZK3"/>
<organism evidence="1 2">
    <name type="scientific">Rhizopogon vinicolor AM-OR11-026</name>
    <dbReference type="NCBI Taxonomy" id="1314800"/>
    <lineage>
        <taxon>Eukaryota</taxon>
        <taxon>Fungi</taxon>
        <taxon>Dikarya</taxon>
        <taxon>Basidiomycota</taxon>
        <taxon>Agaricomycotina</taxon>
        <taxon>Agaricomycetes</taxon>
        <taxon>Agaricomycetidae</taxon>
        <taxon>Boletales</taxon>
        <taxon>Suillineae</taxon>
        <taxon>Rhizopogonaceae</taxon>
        <taxon>Rhizopogon</taxon>
    </lineage>
</organism>
<evidence type="ECO:0000313" key="1">
    <source>
        <dbReference type="EMBL" id="OAX38033.1"/>
    </source>
</evidence>
<dbReference type="AlphaFoldDB" id="A0A1B7MZK3"/>
<protein>
    <submittedName>
        <fullName evidence="1">Uncharacterized protein</fullName>
    </submittedName>
</protein>
<accession>A0A1B7MZK3</accession>
<proteinExistence type="predicted"/>
<dbReference type="EMBL" id="KV448316">
    <property type="protein sequence ID" value="OAX38033.1"/>
    <property type="molecule type" value="Genomic_DNA"/>
</dbReference>
<keyword evidence="2" id="KW-1185">Reference proteome</keyword>
<evidence type="ECO:0000313" key="2">
    <source>
        <dbReference type="Proteomes" id="UP000092154"/>
    </source>
</evidence>